<reference evidence="15" key="1">
    <citation type="submission" date="2022-01" db="EMBL/GenBank/DDBJ databases">
        <authorList>
            <person name="King R."/>
        </authorList>
    </citation>
    <scope>NUCLEOTIDE SEQUENCE</scope>
</reference>
<evidence type="ECO:0000256" key="11">
    <source>
        <dbReference type="ARBA" id="ARBA00023242"/>
    </source>
</evidence>
<proteinExistence type="inferred from homology"/>
<feature type="coiled-coil region" evidence="12">
    <location>
        <begin position="659"/>
        <end position="847"/>
    </location>
</feature>
<evidence type="ECO:0000256" key="10">
    <source>
        <dbReference type="ARBA" id="ARBA00023204"/>
    </source>
</evidence>
<dbReference type="PANTHER" id="PTHR19306">
    <property type="entry name" value="STRUCTURAL MAINTENANCE OF CHROMOSOMES 5,6 SMC5, SMC6"/>
    <property type="match status" value="1"/>
</dbReference>
<dbReference type="Gene3D" id="3.40.50.300">
    <property type="entry name" value="P-loop containing nucleotide triphosphate hydrolases"/>
    <property type="match status" value="2"/>
</dbReference>
<keyword evidence="16" id="KW-1185">Reference proteome</keyword>
<evidence type="ECO:0000256" key="7">
    <source>
        <dbReference type="ARBA" id="ARBA00022840"/>
    </source>
</evidence>
<feature type="domain" description="RecF/RecN/SMC N-terminal" evidence="14">
    <location>
        <begin position="44"/>
        <end position="1045"/>
    </location>
</feature>
<sequence>MSRRQRQKPFFDMNEADHTPAKKKKTTDDTEDDGAEESGRSAGFINRITLKNFMCHSLLQVDFTNNVSFIIGKNGSGKSAILTALILGLGGKSSLTNRSSNVKGFIKFGQSSASINIELHNEGSMAYKPEVYGNTITVIRTISSSGSSTYKLKSVNGETISTSTRELTNIKLSLNIQIDNPVCVLNQDVSRNFLSTNNPKNMFAIFMKATRLEFLLEEYERLETNKNESVRILGEKMEQLNRLKNEITQLEAKIKDYKQISQLKDGKLLLNCELVWAKVKDFESELEEIRSRHEVAREKFNNFKLKSAKRADELKELDDANNKLKREISKLTEEIQALKQPELALRSELDELSRKISNKKREKQTVVITIQNKRRDIKSLNDNIASWKDQMSQAELEKVQKIQKLEGYKSKLKGFDDHLETIKNDLFLIRGDLSHREKEETEIRNEADRLARELNEKRNNLNAISAESTNKLLLYGRQVPRIKEMIKQYGSRFKKTPKGPLGSYVTIKDKKWTVAVEGVIGPAVLKAFIVDNVQDNKLLIEIFTKVLGPTSHPLIITSEFVGKKHDVSRNLVQEPKGCRSVYNAIDIEDPVVSNCIVDNCGPENILLVPSNDMAQQLLSERRNVPRNCYQGITENGDIYYPDPNYRTYASMYHRAQYLQVDTKEYIRELKETIENLENKHRNATQQLKTFQQDTHKKVTRQRELEEKVRSVTQARATIRNRLDELSSSTVPEAQNVRFLEEDLDKCLKTVEEKLAELETINAAIDTLEASIREKQDECSDAKNSAKQYEERVRTLNEEIRENSVKKNELCTNHDYTSRLSEELNNRAAKIEAELQIKRKEVEKYSNEASKVGNRPAYLREVNVIVNEIEKIKHKITSIEVYTENIDDLIGKHKELSLTYTNSVDFINTLDSTVNVLSEGLSRRSKHYKLTENFFTMFMKISFKKILESRQFKGDLEIDLKGKKIGLTVIPQHGSQGHSNTSNLSGGERSFSTVSFLYALWQCTDLPFYFLDEFDVYMDKLNRAKIIDILLHHAKSRPYLQFVFLTPQDVSFLGDDVTVLKLEDPRKNNNSR</sequence>
<dbReference type="Proteomes" id="UP001153712">
    <property type="component" value="Chromosome 2"/>
</dbReference>
<protein>
    <recommendedName>
        <fullName evidence="14">RecF/RecN/SMC N-terminal domain-containing protein</fullName>
    </recommendedName>
</protein>
<dbReference type="GO" id="GO:0000724">
    <property type="term" value="P:double-strand break repair via homologous recombination"/>
    <property type="evidence" value="ECO:0007669"/>
    <property type="project" value="TreeGrafter"/>
</dbReference>
<keyword evidence="9" id="KW-0233">DNA recombination</keyword>
<feature type="coiled-coil region" evidence="12">
    <location>
        <begin position="436"/>
        <end position="471"/>
    </location>
</feature>
<evidence type="ECO:0000256" key="5">
    <source>
        <dbReference type="ARBA" id="ARBA00022741"/>
    </source>
</evidence>
<evidence type="ECO:0000256" key="3">
    <source>
        <dbReference type="ARBA" id="ARBA00006793"/>
    </source>
</evidence>
<dbReference type="EMBL" id="OU900095">
    <property type="protein sequence ID" value="CAG9858163.1"/>
    <property type="molecule type" value="Genomic_DNA"/>
</dbReference>
<feature type="region of interest" description="Disordered" evidence="13">
    <location>
        <begin position="1"/>
        <end position="38"/>
    </location>
</feature>
<dbReference type="GO" id="GO:0005524">
    <property type="term" value="F:ATP binding"/>
    <property type="evidence" value="ECO:0007669"/>
    <property type="project" value="UniProtKB-KW"/>
</dbReference>
<dbReference type="SUPFAM" id="SSF52540">
    <property type="entry name" value="P-loop containing nucleoside triphosphate hydrolases"/>
    <property type="match status" value="2"/>
</dbReference>
<dbReference type="GO" id="GO:0030915">
    <property type="term" value="C:Smc5-Smc6 complex"/>
    <property type="evidence" value="ECO:0007669"/>
    <property type="project" value="TreeGrafter"/>
</dbReference>
<name>A0A9N9TNI8_PHYSR</name>
<keyword evidence="8 12" id="KW-0175">Coiled coil</keyword>
<feature type="coiled-coil region" evidence="12">
    <location>
        <begin position="212"/>
        <end position="397"/>
    </location>
</feature>
<keyword evidence="6" id="KW-0227">DNA damage</keyword>
<keyword evidence="7" id="KW-0067">ATP-binding</keyword>
<keyword evidence="10" id="KW-0234">DNA repair</keyword>
<dbReference type="Pfam" id="PF02463">
    <property type="entry name" value="SMC_N"/>
    <property type="match status" value="1"/>
</dbReference>
<keyword evidence="5" id="KW-0547">Nucleotide-binding</keyword>
<evidence type="ECO:0000256" key="1">
    <source>
        <dbReference type="ARBA" id="ARBA00004123"/>
    </source>
</evidence>
<organism evidence="15 16">
    <name type="scientific">Phyllotreta striolata</name>
    <name type="common">Striped flea beetle</name>
    <name type="synonym">Crioceris striolata</name>
    <dbReference type="NCBI Taxonomy" id="444603"/>
    <lineage>
        <taxon>Eukaryota</taxon>
        <taxon>Metazoa</taxon>
        <taxon>Ecdysozoa</taxon>
        <taxon>Arthropoda</taxon>
        <taxon>Hexapoda</taxon>
        <taxon>Insecta</taxon>
        <taxon>Pterygota</taxon>
        <taxon>Neoptera</taxon>
        <taxon>Endopterygota</taxon>
        <taxon>Coleoptera</taxon>
        <taxon>Polyphaga</taxon>
        <taxon>Cucujiformia</taxon>
        <taxon>Chrysomeloidea</taxon>
        <taxon>Chrysomelidae</taxon>
        <taxon>Galerucinae</taxon>
        <taxon>Alticini</taxon>
        <taxon>Phyllotreta</taxon>
    </lineage>
</organism>
<evidence type="ECO:0000256" key="12">
    <source>
        <dbReference type="SAM" id="Coils"/>
    </source>
</evidence>
<evidence type="ECO:0000256" key="9">
    <source>
        <dbReference type="ARBA" id="ARBA00023172"/>
    </source>
</evidence>
<accession>A0A9N9TNI8</accession>
<evidence type="ECO:0000256" key="2">
    <source>
        <dbReference type="ARBA" id="ARBA00004286"/>
    </source>
</evidence>
<evidence type="ECO:0000313" key="16">
    <source>
        <dbReference type="Proteomes" id="UP001153712"/>
    </source>
</evidence>
<dbReference type="GO" id="GO:0035861">
    <property type="term" value="C:site of double-strand break"/>
    <property type="evidence" value="ECO:0007669"/>
    <property type="project" value="TreeGrafter"/>
</dbReference>
<dbReference type="AlphaFoldDB" id="A0A9N9TNI8"/>
<keyword evidence="11" id="KW-0539">Nucleus</keyword>
<evidence type="ECO:0000256" key="13">
    <source>
        <dbReference type="SAM" id="MobiDB-lite"/>
    </source>
</evidence>
<evidence type="ECO:0000313" key="15">
    <source>
        <dbReference type="EMBL" id="CAG9858163.1"/>
    </source>
</evidence>
<dbReference type="Gene3D" id="1.10.287.1490">
    <property type="match status" value="2"/>
</dbReference>
<dbReference type="InterPro" id="IPR027417">
    <property type="entry name" value="P-loop_NTPase"/>
</dbReference>
<evidence type="ECO:0000256" key="4">
    <source>
        <dbReference type="ARBA" id="ARBA00022454"/>
    </source>
</evidence>
<dbReference type="GO" id="GO:0003684">
    <property type="term" value="F:damaged DNA binding"/>
    <property type="evidence" value="ECO:0007669"/>
    <property type="project" value="TreeGrafter"/>
</dbReference>
<dbReference type="OrthoDB" id="10072614at2759"/>
<dbReference type="GO" id="GO:0003697">
    <property type="term" value="F:single-stranded DNA binding"/>
    <property type="evidence" value="ECO:0007669"/>
    <property type="project" value="TreeGrafter"/>
</dbReference>
<dbReference type="InterPro" id="IPR003395">
    <property type="entry name" value="RecF/RecN/SMC_N"/>
</dbReference>
<dbReference type="GO" id="GO:0005634">
    <property type="term" value="C:nucleus"/>
    <property type="evidence" value="ECO:0007669"/>
    <property type="project" value="UniProtKB-SubCell"/>
</dbReference>
<evidence type="ECO:0000256" key="6">
    <source>
        <dbReference type="ARBA" id="ARBA00022763"/>
    </source>
</evidence>
<evidence type="ECO:0000256" key="8">
    <source>
        <dbReference type="ARBA" id="ARBA00023054"/>
    </source>
</evidence>
<gene>
    <name evidence="15" type="ORF">PHYEVI_LOCUS4554</name>
</gene>
<comment type="similarity">
    <text evidence="3">Belongs to the SMC family. SMC6 subfamily.</text>
</comment>
<evidence type="ECO:0000259" key="14">
    <source>
        <dbReference type="Pfam" id="PF02463"/>
    </source>
</evidence>
<dbReference type="PANTHER" id="PTHR19306:SF6">
    <property type="entry name" value="STRUCTURAL MAINTENANCE OF CHROMOSOMES PROTEIN 6"/>
    <property type="match status" value="1"/>
</dbReference>
<comment type="subcellular location">
    <subcellularLocation>
        <location evidence="2">Chromosome</location>
    </subcellularLocation>
    <subcellularLocation>
        <location evidence="1">Nucleus</location>
    </subcellularLocation>
</comment>
<keyword evidence="4" id="KW-0158">Chromosome</keyword>